<dbReference type="Pfam" id="PF02518">
    <property type="entry name" value="HATPase_c"/>
    <property type="match status" value="1"/>
</dbReference>
<evidence type="ECO:0000256" key="5">
    <source>
        <dbReference type="ARBA" id="ARBA00022553"/>
    </source>
</evidence>
<dbReference type="RefSeq" id="WP_126823177.1">
    <property type="nucleotide sequence ID" value="NZ_JBHLWU010000001.1"/>
</dbReference>
<dbReference type="OrthoDB" id="9792686at2"/>
<dbReference type="SMART" id="SM00387">
    <property type="entry name" value="HATPase_c"/>
    <property type="match status" value="1"/>
</dbReference>
<dbReference type="EMBL" id="NGJZ01000001">
    <property type="protein sequence ID" value="RSU08513.1"/>
    <property type="molecule type" value="Genomic_DNA"/>
</dbReference>
<dbReference type="GO" id="GO:0005886">
    <property type="term" value="C:plasma membrane"/>
    <property type="evidence" value="ECO:0007669"/>
    <property type="project" value="UniProtKB-SubCell"/>
</dbReference>
<comment type="catalytic activity">
    <reaction evidence="1">
        <text>ATP + protein L-histidine = ADP + protein N-phospho-L-histidine.</text>
        <dbReference type="EC" id="2.7.13.3"/>
    </reaction>
</comment>
<evidence type="ECO:0000256" key="6">
    <source>
        <dbReference type="ARBA" id="ARBA00022679"/>
    </source>
</evidence>
<keyword evidence="13 14" id="KW-0472">Membrane</keyword>
<reference evidence="16 17" key="1">
    <citation type="submission" date="2017-05" db="EMBL/GenBank/DDBJ databases">
        <title>Vagococcus spp. assemblies.</title>
        <authorList>
            <person name="Gulvik C.A."/>
        </authorList>
    </citation>
    <scope>NUCLEOTIDE SEQUENCE [LARGE SCALE GENOMIC DNA]</scope>
    <source>
        <strain evidence="16 17">DSM 24756</strain>
    </source>
</reference>
<dbReference type="InterPro" id="IPR005467">
    <property type="entry name" value="His_kinase_dom"/>
</dbReference>
<evidence type="ECO:0000256" key="14">
    <source>
        <dbReference type="SAM" id="Phobius"/>
    </source>
</evidence>
<evidence type="ECO:0000256" key="11">
    <source>
        <dbReference type="ARBA" id="ARBA00022989"/>
    </source>
</evidence>
<accession>A0A430AKH3</accession>
<evidence type="ECO:0000256" key="2">
    <source>
        <dbReference type="ARBA" id="ARBA00004651"/>
    </source>
</evidence>
<dbReference type="PRINTS" id="PR00344">
    <property type="entry name" value="BCTRLSENSOR"/>
</dbReference>
<evidence type="ECO:0000256" key="9">
    <source>
        <dbReference type="ARBA" id="ARBA00022777"/>
    </source>
</evidence>
<dbReference type="PANTHER" id="PTHR43547">
    <property type="entry name" value="TWO-COMPONENT HISTIDINE KINASE"/>
    <property type="match status" value="1"/>
</dbReference>
<sequence>MAKKNRGKKTSLPLKATVMVLVFFTVMVSLIVSAGMIRQNVVAKTRQDTKEKILSIANLVAQNPIVKNALKDQMTSKAVQGYAEEIRQTLGVDFVVVVTPELIRLTHPQETAIGKPFSKPSDIQHALNQQNHFSQEMGILGAGYRYFKAVKQDGKVIGVVCVGLTMKSINQDVGLAQRRILPGLILGLLLGILAATFIANHIKKVLFGLEPQEIAAKLKEKEIVENEVSEGLLAITVDQEIILVNRRVKEMFSFSPFTNQLTTGEKISTAMYQQVFADVLTSHTELSNQSIVIQEVEVILSVAPIYVGEVLYGAVATFKDQTEMKKLANELSGVSQYSDSLRAQTHEFMNQTHVITGLIELEKYEELKHFIQEWTKRYHFEIGFMTQKIRTPAIAGFLLGKIEEASEQGVHLEINQTSRLPVLKEPDSIHKIIQILGNLLDNAKEAVANTKLKEISLLVQYEEEGSIIIIEVSDTGCGIDSSIREAIFTLGFSTKGEKRGVGLHLIQTLVTRSQGIIEVKTNEKEGTTFYIELPLQEESRT</sequence>
<evidence type="ECO:0000256" key="3">
    <source>
        <dbReference type="ARBA" id="ARBA00012438"/>
    </source>
</evidence>
<dbReference type="InterPro" id="IPR029151">
    <property type="entry name" value="Sensor-like_sf"/>
</dbReference>
<feature type="transmembrane region" description="Helical" evidence="14">
    <location>
        <begin position="180"/>
        <end position="199"/>
    </location>
</feature>
<gene>
    <name evidence="16" type="ORF">CBF30_04560</name>
</gene>
<evidence type="ECO:0000259" key="15">
    <source>
        <dbReference type="PROSITE" id="PS50109"/>
    </source>
</evidence>
<evidence type="ECO:0000313" key="17">
    <source>
        <dbReference type="Proteomes" id="UP000288669"/>
    </source>
</evidence>
<evidence type="ECO:0000256" key="13">
    <source>
        <dbReference type="ARBA" id="ARBA00023136"/>
    </source>
</evidence>
<proteinExistence type="predicted"/>
<protein>
    <recommendedName>
        <fullName evidence="3">histidine kinase</fullName>
        <ecNumber evidence="3">2.7.13.3</ecNumber>
    </recommendedName>
</protein>
<name>A0A430AKH3_9ENTE</name>
<comment type="subcellular location">
    <subcellularLocation>
        <location evidence="2">Cell membrane</location>
        <topology evidence="2">Multi-pass membrane protein</topology>
    </subcellularLocation>
</comment>
<evidence type="ECO:0000256" key="1">
    <source>
        <dbReference type="ARBA" id="ARBA00000085"/>
    </source>
</evidence>
<dbReference type="SUPFAM" id="SSF55890">
    <property type="entry name" value="Sporulation response regulatory protein Spo0B"/>
    <property type="match status" value="1"/>
</dbReference>
<evidence type="ECO:0000256" key="4">
    <source>
        <dbReference type="ARBA" id="ARBA00022475"/>
    </source>
</evidence>
<evidence type="ECO:0000313" key="16">
    <source>
        <dbReference type="EMBL" id="RSU08513.1"/>
    </source>
</evidence>
<dbReference type="Gene3D" id="3.30.450.20">
    <property type="entry name" value="PAS domain"/>
    <property type="match status" value="2"/>
</dbReference>
<dbReference type="GO" id="GO:0000155">
    <property type="term" value="F:phosphorelay sensor kinase activity"/>
    <property type="evidence" value="ECO:0007669"/>
    <property type="project" value="InterPro"/>
</dbReference>
<feature type="transmembrane region" description="Helical" evidence="14">
    <location>
        <begin position="12"/>
        <end position="37"/>
    </location>
</feature>
<comment type="caution">
    <text evidence="16">The sequence shown here is derived from an EMBL/GenBank/DDBJ whole genome shotgun (WGS) entry which is preliminary data.</text>
</comment>
<keyword evidence="7 14" id="KW-0812">Transmembrane</keyword>
<evidence type="ECO:0000256" key="7">
    <source>
        <dbReference type="ARBA" id="ARBA00022692"/>
    </source>
</evidence>
<dbReference type="InterPro" id="IPR036890">
    <property type="entry name" value="HATPase_C_sf"/>
</dbReference>
<keyword evidence="9 16" id="KW-0418">Kinase</keyword>
<dbReference type="GO" id="GO:0005524">
    <property type="term" value="F:ATP binding"/>
    <property type="evidence" value="ECO:0007669"/>
    <property type="project" value="UniProtKB-KW"/>
</dbReference>
<evidence type="ECO:0000256" key="12">
    <source>
        <dbReference type="ARBA" id="ARBA00023012"/>
    </source>
</evidence>
<dbReference type="Pfam" id="PF17203">
    <property type="entry name" value="sCache_3_2"/>
    <property type="match status" value="1"/>
</dbReference>
<dbReference type="PANTHER" id="PTHR43547:SF10">
    <property type="entry name" value="SENSOR HISTIDINE KINASE DCUS"/>
    <property type="match status" value="1"/>
</dbReference>
<dbReference type="SUPFAM" id="SSF55874">
    <property type="entry name" value="ATPase domain of HSP90 chaperone/DNA topoisomerase II/histidine kinase"/>
    <property type="match status" value="1"/>
</dbReference>
<dbReference type="InterPro" id="IPR039506">
    <property type="entry name" value="SPOB_a"/>
</dbReference>
<dbReference type="Pfam" id="PF14689">
    <property type="entry name" value="SPOB_a"/>
    <property type="match status" value="1"/>
</dbReference>
<evidence type="ECO:0000256" key="10">
    <source>
        <dbReference type="ARBA" id="ARBA00022840"/>
    </source>
</evidence>
<dbReference type="PROSITE" id="PS50109">
    <property type="entry name" value="HIS_KIN"/>
    <property type="match status" value="1"/>
</dbReference>
<keyword evidence="5" id="KW-0597">Phosphoprotein</keyword>
<dbReference type="Proteomes" id="UP000288669">
    <property type="component" value="Unassembled WGS sequence"/>
</dbReference>
<keyword evidence="6" id="KW-0808">Transferase</keyword>
<keyword evidence="12" id="KW-0902">Two-component regulatory system</keyword>
<dbReference type="SUPFAM" id="SSF103190">
    <property type="entry name" value="Sensory domain-like"/>
    <property type="match status" value="1"/>
</dbReference>
<organism evidence="16 17">
    <name type="scientific">Vagococcus entomophilus</name>
    <dbReference type="NCBI Taxonomy" id="1160095"/>
    <lineage>
        <taxon>Bacteria</taxon>
        <taxon>Bacillati</taxon>
        <taxon>Bacillota</taxon>
        <taxon>Bacilli</taxon>
        <taxon>Lactobacillales</taxon>
        <taxon>Enterococcaceae</taxon>
        <taxon>Vagococcus</taxon>
    </lineage>
</organism>
<dbReference type="InterPro" id="IPR003594">
    <property type="entry name" value="HATPase_dom"/>
</dbReference>
<dbReference type="Gene3D" id="1.10.287.130">
    <property type="match status" value="1"/>
</dbReference>
<keyword evidence="11 14" id="KW-1133">Transmembrane helix</keyword>
<dbReference type="EC" id="2.7.13.3" evidence="3"/>
<keyword evidence="17" id="KW-1185">Reference proteome</keyword>
<keyword evidence="8" id="KW-0547">Nucleotide-binding</keyword>
<dbReference type="Gene3D" id="3.30.565.10">
    <property type="entry name" value="Histidine kinase-like ATPase, C-terminal domain"/>
    <property type="match status" value="1"/>
</dbReference>
<dbReference type="InterPro" id="IPR016120">
    <property type="entry name" value="Sig_transdc_His_kin_SpoOB"/>
</dbReference>
<dbReference type="AlphaFoldDB" id="A0A430AKH3"/>
<evidence type="ECO:0000256" key="8">
    <source>
        <dbReference type="ARBA" id="ARBA00022741"/>
    </source>
</evidence>
<dbReference type="InterPro" id="IPR004358">
    <property type="entry name" value="Sig_transdc_His_kin-like_C"/>
</dbReference>
<keyword evidence="4" id="KW-1003">Cell membrane</keyword>
<feature type="domain" description="Histidine kinase" evidence="15">
    <location>
        <begin position="431"/>
        <end position="537"/>
    </location>
</feature>
<keyword evidence="10" id="KW-0067">ATP-binding</keyword>
<dbReference type="InterPro" id="IPR033463">
    <property type="entry name" value="sCache_3"/>
</dbReference>